<keyword evidence="2" id="KW-1185">Reference proteome</keyword>
<comment type="caution">
    <text evidence="1">The sequence shown here is derived from an EMBL/GenBank/DDBJ whole genome shotgun (WGS) entry which is preliminary data.</text>
</comment>
<evidence type="ECO:0000313" key="1">
    <source>
        <dbReference type="EMBL" id="GJT85455.1"/>
    </source>
</evidence>
<dbReference type="Proteomes" id="UP001151760">
    <property type="component" value="Unassembled WGS sequence"/>
</dbReference>
<protein>
    <submittedName>
        <fullName evidence="1">Uncharacterized protein</fullName>
    </submittedName>
</protein>
<evidence type="ECO:0000313" key="2">
    <source>
        <dbReference type="Proteomes" id="UP001151760"/>
    </source>
</evidence>
<proteinExistence type="predicted"/>
<reference evidence="1" key="2">
    <citation type="submission" date="2022-01" db="EMBL/GenBank/DDBJ databases">
        <authorList>
            <person name="Yamashiro T."/>
            <person name="Shiraishi A."/>
            <person name="Satake H."/>
            <person name="Nakayama K."/>
        </authorList>
    </citation>
    <scope>NUCLEOTIDE SEQUENCE</scope>
</reference>
<name>A0ABQ5HDW6_9ASTR</name>
<sequence length="120" mass="13901">MAAESIIPQLVDKKGGSYFTIAPRLELEKINKWKKRMLCYLTAKATWTDLVHSFKGPSDTKENKIMDLKLEYQTFRAKPSESLSQTYTRYKTLRNQLPNDGVTLPKHEINVGFMNSIFKK</sequence>
<reference evidence="1" key="1">
    <citation type="journal article" date="2022" name="Int. J. Mol. Sci.">
        <title>Draft Genome of Tanacetum Coccineum: Genomic Comparison of Closely Related Tanacetum-Family Plants.</title>
        <authorList>
            <person name="Yamashiro T."/>
            <person name="Shiraishi A."/>
            <person name="Nakayama K."/>
            <person name="Satake H."/>
        </authorList>
    </citation>
    <scope>NUCLEOTIDE SEQUENCE</scope>
</reference>
<dbReference type="EMBL" id="BQNB010019453">
    <property type="protein sequence ID" value="GJT85455.1"/>
    <property type="molecule type" value="Genomic_DNA"/>
</dbReference>
<gene>
    <name evidence="1" type="ORF">Tco_1067172</name>
</gene>
<organism evidence="1 2">
    <name type="scientific">Tanacetum coccineum</name>
    <dbReference type="NCBI Taxonomy" id="301880"/>
    <lineage>
        <taxon>Eukaryota</taxon>
        <taxon>Viridiplantae</taxon>
        <taxon>Streptophyta</taxon>
        <taxon>Embryophyta</taxon>
        <taxon>Tracheophyta</taxon>
        <taxon>Spermatophyta</taxon>
        <taxon>Magnoliopsida</taxon>
        <taxon>eudicotyledons</taxon>
        <taxon>Gunneridae</taxon>
        <taxon>Pentapetalae</taxon>
        <taxon>asterids</taxon>
        <taxon>campanulids</taxon>
        <taxon>Asterales</taxon>
        <taxon>Asteraceae</taxon>
        <taxon>Asteroideae</taxon>
        <taxon>Anthemideae</taxon>
        <taxon>Anthemidinae</taxon>
        <taxon>Tanacetum</taxon>
    </lineage>
</organism>
<accession>A0ABQ5HDW6</accession>